<feature type="domain" description="Histidine kinase" evidence="5">
    <location>
        <begin position="211"/>
        <end position="431"/>
    </location>
</feature>
<dbReference type="PANTHER" id="PTHR43065:SF42">
    <property type="entry name" value="TWO-COMPONENT SENSOR PPRA"/>
    <property type="match status" value="1"/>
</dbReference>
<dbReference type="Gene3D" id="1.10.287.130">
    <property type="match status" value="1"/>
</dbReference>
<evidence type="ECO:0000256" key="2">
    <source>
        <dbReference type="ARBA" id="ARBA00012438"/>
    </source>
</evidence>
<dbReference type="InterPro" id="IPR003661">
    <property type="entry name" value="HisK_dim/P_dom"/>
</dbReference>
<dbReference type="RefSeq" id="WP_176445060.1">
    <property type="nucleotide sequence ID" value="NZ_FXYF01000002.1"/>
</dbReference>
<evidence type="ECO:0000256" key="1">
    <source>
        <dbReference type="ARBA" id="ARBA00000085"/>
    </source>
</evidence>
<dbReference type="InterPro" id="IPR004358">
    <property type="entry name" value="Sig_transdc_His_kin-like_C"/>
</dbReference>
<feature type="transmembrane region" description="Helical" evidence="4">
    <location>
        <begin position="24"/>
        <end position="42"/>
    </location>
</feature>
<evidence type="ECO:0000256" key="4">
    <source>
        <dbReference type="SAM" id="Phobius"/>
    </source>
</evidence>
<sequence>MPRHAYDIRLEEMRRAEYGSRGELLIRYGIMAAAVLVLTLTLDPRVTLGWAAAYGTLEASLAAVLILGSGGNARLRYGLALGIYLMSGLCFMTLPIYLIVPPVQTAHAFAGATGIVGLLLYSLQRSQREPGLMAVDCVLVCILGGALAIVLMPQLDSWADRLTVILLIIALGVYYVGSLISGWRQERSLRDAQQRYATSQKARALGQFVGGVAHDFNNQLTAILGFLDLFETLDSPAERSAALNEIRSAAERAARTVQQLLASSGRTRLNPAPIQMGDFLYGLGEVLTDLLDPGMTVEVVPLEDPLAVLADADMLETCVIQLCLNAQDATGGHGLIRLSCERRTSIQALAPMEITAPSCIALIVEDDGPGVAPEALPLLAEPFYTTKSASEGRGLGLSAVAGFARQSGGGLRLESAIQGGLRAVLFLPEAPTSQQLP</sequence>
<proteinExistence type="predicted"/>
<evidence type="ECO:0000256" key="3">
    <source>
        <dbReference type="ARBA" id="ARBA00022553"/>
    </source>
</evidence>
<dbReference type="PANTHER" id="PTHR43065">
    <property type="entry name" value="SENSOR HISTIDINE KINASE"/>
    <property type="match status" value="1"/>
</dbReference>
<dbReference type="AlphaFoldDB" id="A0A238K0P4"/>
<dbReference type="EC" id="2.7.13.3" evidence="2"/>
<dbReference type="SUPFAM" id="SSF55874">
    <property type="entry name" value="ATPase domain of HSP90 chaperone/DNA topoisomerase II/histidine kinase"/>
    <property type="match status" value="1"/>
</dbReference>
<evidence type="ECO:0000313" key="7">
    <source>
        <dbReference type="Proteomes" id="UP000207598"/>
    </source>
</evidence>
<protein>
    <recommendedName>
        <fullName evidence="2">histidine kinase</fullName>
        <ecNumber evidence="2">2.7.13.3</ecNumber>
    </recommendedName>
</protein>
<comment type="catalytic activity">
    <reaction evidence="1">
        <text>ATP + protein L-histidine = ADP + protein N-phospho-L-histidine.</text>
        <dbReference type="EC" id="2.7.13.3"/>
    </reaction>
</comment>
<gene>
    <name evidence="6" type="ORF">MAA8898_00724</name>
</gene>
<dbReference type="Pfam" id="PF02518">
    <property type="entry name" value="HATPase_c"/>
    <property type="match status" value="1"/>
</dbReference>
<feature type="transmembrane region" description="Helical" evidence="4">
    <location>
        <begin position="106"/>
        <end position="123"/>
    </location>
</feature>
<dbReference type="CDD" id="cd00082">
    <property type="entry name" value="HisKA"/>
    <property type="match status" value="1"/>
</dbReference>
<feature type="transmembrane region" description="Helical" evidence="4">
    <location>
        <begin position="79"/>
        <end position="100"/>
    </location>
</feature>
<dbReference type="PROSITE" id="PS50109">
    <property type="entry name" value="HIS_KIN"/>
    <property type="match status" value="1"/>
</dbReference>
<evidence type="ECO:0000259" key="5">
    <source>
        <dbReference type="PROSITE" id="PS50109"/>
    </source>
</evidence>
<dbReference type="SUPFAM" id="SSF47384">
    <property type="entry name" value="Homodimeric domain of signal transducing histidine kinase"/>
    <property type="match status" value="1"/>
</dbReference>
<dbReference type="GO" id="GO:0000155">
    <property type="term" value="F:phosphorelay sensor kinase activity"/>
    <property type="evidence" value="ECO:0007669"/>
    <property type="project" value="InterPro"/>
</dbReference>
<organism evidence="6 7">
    <name type="scientific">Maliponia aquimaris</name>
    <dbReference type="NCBI Taxonomy" id="1673631"/>
    <lineage>
        <taxon>Bacteria</taxon>
        <taxon>Pseudomonadati</taxon>
        <taxon>Pseudomonadota</taxon>
        <taxon>Alphaproteobacteria</taxon>
        <taxon>Rhodobacterales</taxon>
        <taxon>Paracoccaceae</taxon>
        <taxon>Maliponia</taxon>
    </lineage>
</organism>
<keyword evidence="7" id="KW-1185">Reference proteome</keyword>
<dbReference type="Gene3D" id="3.30.565.10">
    <property type="entry name" value="Histidine kinase-like ATPase, C-terminal domain"/>
    <property type="match status" value="1"/>
</dbReference>
<dbReference type="InterPro" id="IPR036097">
    <property type="entry name" value="HisK_dim/P_sf"/>
</dbReference>
<dbReference type="SMART" id="SM00387">
    <property type="entry name" value="HATPase_c"/>
    <property type="match status" value="1"/>
</dbReference>
<feature type="transmembrane region" description="Helical" evidence="4">
    <location>
        <begin position="130"/>
        <end position="152"/>
    </location>
</feature>
<dbReference type="SMART" id="SM00388">
    <property type="entry name" value="HisKA"/>
    <property type="match status" value="1"/>
</dbReference>
<dbReference type="EMBL" id="FXYF01000002">
    <property type="protein sequence ID" value="SMX36017.1"/>
    <property type="molecule type" value="Genomic_DNA"/>
</dbReference>
<keyword evidence="3" id="KW-0597">Phosphoprotein</keyword>
<keyword evidence="4" id="KW-0812">Transmembrane</keyword>
<accession>A0A238K0P4</accession>
<dbReference type="Pfam" id="PF00512">
    <property type="entry name" value="HisKA"/>
    <property type="match status" value="1"/>
</dbReference>
<feature type="transmembrane region" description="Helical" evidence="4">
    <location>
        <begin position="48"/>
        <end position="67"/>
    </location>
</feature>
<feature type="transmembrane region" description="Helical" evidence="4">
    <location>
        <begin position="164"/>
        <end position="183"/>
    </location>
</feature>
<dbReference type="InterPro" id="IPR005467">
    <property type="entry name" value="His_kinase_dom"/>
</dbReference>
<dbReference type="Proteomes" id="UP000207598">
    <property type="component" value="Unassembled WGS sequence"/>
</dbReference>
<dbReference type="InterPro" id="IPR036890">
    <property type="entry name" value="HATPase_C_sf"/>
</dbReference>
<keyword evidence="4" id="KW-1133">Transmembrane helix</keyword>
<reference evidence="6 7" key="1">
    <citation type="submission" date="2017-05" db="EMBL/GenBank/DDBJ databases">
        <authorList>
            <person name="Song R."/>
            <person name="Chenine A.L."/>
            <person name="Ruprecht R.M."/>
        </authorList>
    </citation>
    <scope>NUCLEOTIDE SEQUENCE [LARGE SCALE GENOMIC DNA]</scope>
    <source>
        <strain evidence="6 7">CECT 8898</strain>
    </source>
</reference>
<keyword evidence="4" id="KW-0472">Membrane</keyword>
<name>A0A238K0P4_9RHOB</name>
<evidence type="ECO:0000313" key="6">
    <source>
        <dbReference type="EMBL" id="SMX36017.1"/>
    </source>
</evidence>
<dbReference type="InterPro" id="IPR003594">
    <property type="entry name" value="HATPase_dom"/>
</dbReference>
<dbReference type="PRINTS" id="PR00344">
    <property type="entry name" value="BCTRLSENSOR"/>
</dbReference>